<organism evidence="1 2">
    <name type="scientific">Gymnopilus dilepis</name>
    <dbReference type="NCBI Taxonomy" id="231916"/>
    <lineage>
        <taxon>Eukaryota</taxon>
        <taxon>Fungi</taxon>
        <taxon>Dikarya</taxon>
        <taxon>Basidiomycota</taxon>
        <taxon>Agaricomycotina</taxon>
        <taxon>Agaricomycetes</taxon>
        <taxon>Agaricomycetidae</taxon>
        <taxon>Agaricales</taxon>
        <taxon>Agaricineae</taxon>
        <taxon>Hymenogastraceae</taxon>
        <taxon>Gymnopilus</taxon>
    </lineage>
</organism>
<gene>
    <name evidence="1" type="ORF">CVT26_001308</name>
</gene>
<dbReference type="Proteomes" id="UP000284706">
    <property type="component" value="Unassembled WGS sequence"/>
</dbReference>
<keyword evidence="2" id="KW-1185">Reference proteome</keyword>
<reference evidence="1 2" key="1">
    <citation type="journal article" date="2018" name="Evol. Lett.">
        <title>Horizontal gene cluster transfer increased hallucinogenic mushroom diversity.</title>
        <authorList>
            <person name="Reynolds H.T."/>
            <person name="Vijayakumar V."/>
            <person name="Gluck-Thaler E."/>
            <person name="Korotkin H.B."/>
            <person name="Matheny P.B."/>
            <person name="Slot J.C."/>
        </authorList>
    </citation>
    <scope>NUCLEOTIDE SEQUENCE [LARGE SCALE GENOMIC DNA]</scope>
    <source>
        <strain evidence="1 2">SRW20</strain>
    </source>
</reference>
<evidence type="ECO:0000313" key="2">
    <source>
        <dbReference type="Proteomes" id="UP000284706"/>
    </source>
</evidence>
<protein>
    <submittedName>
        <fullName evidence="1">Uncharacterized protein</fullName>
    </submittedName>
</protein>
<evidence type="ECO:0000313" key="1">
    <source>
        <dbReference type="EMBL" id="PPQ97025.1"/>
    </source>
</evidence>
<proteinExistence type="predicted"/>
<name>A0A409Y1Y1_9AGAR</name>
<dbReference type="AlphaFoldDB" id="A0A409Y1Y1"/>
<dbReference type="InParanoid" id="A0A409Y1Y1"/>
<sequence>MDEALDEIPRCPSDTSTSLTAAAALFPCYNDTPVASEQITQGVPVGEQVNVHAWALQRVSNPITPGKLPRSEAWGTSSPQGIDSLDAAVPQKGYYHTMSCSQGCQGRPSHVVWLTFGRDHGEYVGLPQEYSATGTLASHEPATLCRKSLLPPNGLT</sequence>
<dbReference type="EMBL" id="NHYE01001298">
    <property type="protein sequence ID" value="PPQ97025.1"/>
    <property type="molecule type" value="Genomic_DNA"/>
</dbReference>
<accession>A0A409Y1Y1</accession>
<comment type="caution">
    <text evidence="1">The sequence shown here is derived from an EMBL/GenBank/DDBJ whole genome shotgun (WGS) entry which is preliminary data.</text>
</comment>